<evidence type="ECO:0000259" key="4">
    <source>
        <dbReference type="Pfam" id="PF09249"/>
    </source>
</evidence>
<keyword evidence="3" id="KW-0067">ATP-binding</keyword>
<dbReference type="InterPro" id="IPR015329">
    <property type="entry name" value="tRNA_NucTransf2"/>
</dbReference>
<dbReference type="Pfam" id="PF09249">
    <property type="entry name" value="tRNA_NucTransf2"/>
    <property type="match status" value="1"/>
</dbReference>
<dbReference type="SUPFAM" id="SSF55003">
    <property type="entry name" value="PAP/Archaeal CCA-adding enzyme, C-terminal domain"/>
    <property type="match status" value="1"/>
</dbReference>
<dbReference type="GO" id="GO:0001680">
    <property type="term" value="P:tRNA 3'-terminal CCA addition"/>
    <property type="evidence" value="ECO:0007669"/>
    <property type="project" value="InterPro"/>
</dbReference>
<feature type="non-terminal residue" evidence="6">
    <location>
        <position position="301"/>
    </location>
</feature>
<dbReference type="Gene3D" id="1.10.1410.30">
    <property type="entry name" value="CCA tRNA nucleotidyltransferase, domain 2"/>
    <property type="match status" value="1"/>
</dbReference>
<dbReference type="InterPro" id="IPR042090">
    <property type="entry name" value="CCA_tRNA_nucleotrans_2"/>
</dbReference>
<dbReference type="EMBL" id="AUZY01008167">
    <property type="protein sequence ID" value="EQD47131.1"/>
    <property type="molecule type" value="Genomic_DNA"/>
</dbReference>
<proteinExistence type="inferred from homology"/>
<dbReference type="AlphaFoldDB" id="T0ZG17"/>
<dbReference type="GO" id="GO:0004810">
    <property type="term" value="F:CCA tRNA nucleotidyltransferase activity"/>
    <property type="evidence" value="ECO:0007669"/>
    <property type="project" value="InterPro"/>
</dbReference>
<dbReference type="Pfam" id="PF21133">
    <property type="entry name" value="CAA_C"/>
    <property type="match status" value="1"/>
</dbReference>
<reference evidence="6" key="1">
    <citation type="submission" date="2013-08" db="EMBL/GenBank/DDBJ databases">
        <authorList>
            <person name="Mendez C."/>
            <person name="Richter M."/>
            <person name="Ferrer M."/>
            <person name="Sanchez J."/>
        </authorList>
    </citation>
    <scope>NUCLEOTIDE SEQUENCE</scope>
</reference>
<sequence length="301" mass="33810">MNYAEHPYIKITRAGSRITADIVPAFKINDASEMASAVDRTPLHNAFVNSNLNDREKDQVRVLKYFLQQHYIYGAEARIGGFSGYLCELLVYHFGDFSSVVNYFAESKLPIVLDYNKGREKEKRESIAKEFNSRFVVVDPTDRNRNVAAAVSLESLARMAVASRNLISNPNKNGFYRKGYSDEDAVGWILRLRDSFGLDLHTISVTTESISEDTLWPQLSRLKRNLLARIKTAGFEVFLSAQGLSGKRAVISIITERCAHGAELRRGPSVFDGSNAHTFYKSHKGSVIIIDGERLHAIKIC</sequence>
<comment type="caution">
    <text evidence="6">The sequence shown here is derived from an EMBL/GenBank/DDBJ whole genome shotgun (WGS) entry which is preliminary data.</text>
</comment>
<evidence type="ECO:0000313" key="6">
    <source>
        <dbReference type="EMBL" id="EQD47131.1"/>
    </source>
</evidence>
<evidence type="ECO:0000259" key="5">
    <source>
        <dbReference type="Pfam" id="PF21133"/>
    </source>
</evidence>
<accession>T0ZG17</accession>
<evidence type="ECO:0000256" key="2">
    <source>
        <dbReference type="ARBA" id="ARBA00022741"/>
    </source>
</evidence>
<dbReference type="InterPro" id="IPR011068">
    <property type="entry name" value="NuclTrfase_I-like_C"/>
</dbReference>
<dbReference type="PANTHER" id="PTHR39643:SF1">
    <property type="entry name" value="CCA-ADDING ENZYME"/>
    <property type="match status" value="1"/>
</dbReference>
<dbReference type="PANTHER" id="PTHR39643">
    <property type="entry name" value="CCA-ADDING ENZYME"/>
    <property type="match status" value="1"/>
</dbReference>
<dbReference type="SUPFAM" id="SSF81631">
    <property type="entry name" value="PAP/OAS1 substrate-binding domain"/>
    <property type="match status" value="1"/>
</dbReference>
<feature type="domain" description="CCA-adding enzyme C-terminal" evidence="5">
    <location>
        <begin position="201"/>
        <end position="295"/>
    </location>
</feature>
<keyword evidence="1" id="KW-0808">Transferase</keyword>
<protein>
    <submittedName>
        <fullName evidence="6">tRNA CCA-pyrophosphorylase</fullName>
    </submittedName>
</protein>
<dbReference type="HAMAP" id="MF_01264">
    <property type="entry name" value="CCA_arch"/>
    <property type="match status" value="1"/>
</dbReference>
<gene>
    <name evidence="6" type="ORF">B1B_12467</name>
</gene>
<organism evidence="6">
    <name type="scientific">mine drainage metagenome</name>
    <dbReference type="NCBI Taxonomy" id="410659"/>
    <lineage>
        <taxon>unclassified sequences</taxon>
        <taxon>metagenomes</taxon>
        <taxon>ecological metagenomes</taxon>
    </lineage>
</organism>
<dbReference type="SUPFAM" id="SSF81301">
    <property type="entry name" value="Nucleotidyltransferase"/>
    <property type="match status" value="1"/>
</dbReference>
<dbReference type="Gene3D" id="3.30.70.590">
    <property type="entry name" value="Poly(A) polymerase predicted RNA binding domain"/>
    <property type="match status" value="1"/>
</dbReference>
<evidence type="ECO:0000256" key="1">
    <source>
        <dbReference type="ARBA" id="ARBA00022679"/>
    </source>
</evidence>
<dbReference type="InterPro" id="IPR048833">
    <property type="entry name" value="CAA_C"/>
</dbReference>
<keyword evidence="2" id="KW-0547">Nucleotide-binding</keyword>
<dbReference type="InterPro" id="IPR008229">
    <property type="entry name" value="CCA-adding_arc"/>
</dbReference>
<dbReference type="GO" id="GO:0005524">
    <property type="term" value="F:ATP binding"/>
    <property type="evidence" value="ECO:0007669"/>
    <property type="project" value="UniProtKB-KW"/>
</dbReference>
<dbReference type="InterPro" id="IPR043519">
    <property type="entry name" value="NT_sf"/>
</dbReference>
<feature type="domain" description="tRNA nucleotidyltransferase substrate binding" evidence="4">
    <location>
        <begin position="58"/>
        <end position="175"/>
    </location>
</feature>
<dbReference type="GO" id="GO:0003723">
    <property type="term" value="F:RNA binding"/>
    <property type="evidence" value="ECO:0007669"/>
    <property type="project" value="InterPro"/>
</dbReference>
<name>T0ZG17_9ZZZZ</name>
<reference evidence="6" key="2">
    <citation type="journal article" date="2014" name="ISME J.">
        <title>Microbial stratification in low pH oxic and suboxic macroscopic growths along an acid mine drainage.</title>
        <authorList>
            <person name="Mendez-Garcia C."/>
            <person name="Mesa V."/>
            <person name="Sprenger R.R."/>
            <person name="Richter M."/>
            <person name="Diez M.S."/>
            <person name="Solano J."/>
            <person name="Bargiela R."/>
            <person name="Golyshina O.V."/>
            <person name="Manteca A."/>
            <person name="Ramos J.L."/>
            <person name="Gallego J.R."/>
            <person name="Llorente I."/>
            <person name="Martins Dos Santos V.A."/>
            <person name="Jensen O.N."/>
            <person name="Pelaez A.I."/>
            <person name="Sanchez J."/>
            <person name="Ferrer M."/>
        </authorList>
    </citation>
    <scope>NUCLEOTIDE SEQUENCE</scope>
</reference>
<evidence type="ECO:0000256" key="3">
    <source>
        <dbReference type="ARBA" id="ARBA00022840"/>
    </source>
</evidence>